<dbReference type="Pfam" id="PF03034">
    <property type="entry name" value="PSS"/>
    <property type="match status" value="1"/>
</dbReference>
<comment type="caution">
    <text evidence="1">Lacks conserved residue(s) required for the propagation of feature annotation.</text>
</comment>
<keyword evidence="3" id="KW-1185">Reference proteome</keyword>
<dbReference type="UniPathway" id="UPA00948"/>
<sequence>MSSSSTIGFILSDIVAIFGLTLTLPGPFTRPHPLVWRVIFGASLLYFLSLVFAIFLGLEDTRRLLVWMYPNLLSPDDPFIKAEYGVNCSQVSPFLDVCLFSASCR</sequence>
<protein>
    <recommendedName>
        <fullName evidence="1">Phosphatidylserine synthase</fullName>
        <ecNumber evidence="1">2.7.8.29</ecNumber>
    </recommendedName>
    <alternativeName>
        <fullName evidence="1">Serine-exchange enzyme</fullName>
    </alternativeName>
</protein>
<keyword evidence="1" id="KW-0808">Transferase</keyword>
<comment type="similarity">
    <text evidence="1">Belongs to the phosphatidyl serine synthase family.</text>
</comment>
<feature type="transmembrane region" description="Helical" evidence="1">
    <location>
        <begin position="7"/>
        <end position="28"/>
    </location>
</feature>
<keyword evidence="1" id="KW-0443">Lipid metabolism</keyword>
<organism evidence="2 3">
    <name type="scientific">Protopolystoma xenopodis</name>
    <dbReference type="NCBI Taxonomy" id="117903"/>
    <lineage>
        <taxon>Eukaryota</taxon>
        <taxon>Metazoa</taxon>
        <taxon>Spiralia</taxon>
        <taxon>Lophotrochozoa</taxon>
        <taxon>Platyhelminthes</taxon>
        <taxon>Monogenea</taxon>
        <taxon>Polyopisthocotylea</taxon>
        <taxon>Polystomatidea</taxon>
        <taxon>Polystomatidae</taxon>
        <taxon>Protopolystoma</taxon>
    </lineage>
</organism>
<dbReference type="GO" id="GO:0005789">
    <property type="term" value="C:endoplasmic reticulum membrane"/>
    <property type="evidence" value="ECO:0007669"/>
    <property type="project" value="UniProtKB-SubCell"/>
</dbReference>
<evidence type="ECO:0000313" key="2">
    <source>
        <dbReference type="EMBL" id="VEL20484.1"/>
    </source>
</evidence>
<accession>A0A3S5AHL3</accession>
<feature type="transmembrane region" description="Helical" evidence="1">
    <location>
        <begin position="34"/>
        <end position="58"/>
    </location>
</feature>
<keyword evidence="1" id="KW-0812">Transmembrane</keyword>
<gene>
    <name evidence="2" type="ORF">PXEA_LOCUS13924</name>
</gene>
<dbReference type="GO" id="GO:0106245">
    <property type="term" value="F:L-serine-phosphatidylethanolamine phosphatidyltransferase activity"/>
    <property type="evidence" value="ECO:0007669"/>
    <property type="project" value="UniProtKB-UniRule"/>
</dbReference>
<dbReference type="Proteomes" id="UP000784294">
    <property type="component" value="Unassembled WGS sequence"/>
</dbReference>
<name>A0A3S5AHL3_9PLAT</name>
<dbReference type="EC" id="2.7.8.29" evidence="1"/>
<comment type="subcellular location">
    <subcellularLocation>
        <location evidence="1">Endoplasmic reticulum membrane</location>
        <topology evidence="1">Multi-pass membrane protein</topology>
    </subcellularLocation>
</comment>
<dbReference type="AlphaFoldDB" id="A0A3S5AHL3"/>
<comment type="catalytic activity">
    <reaction evidence="1">
        <text>a 1,2-diacyl-sn-glycero-3-phosphoethanolamine + L-serine = a 1,2-diacyl-sn-glycero-3-phospho-L-serine + ethanolamine</text>
        <dbReference type="Rhea" id="RHEA:27606"/>
        <dbReference type="ChEBI" id="CHEBI:33384"/>
        <dbReference type="ChEBI" id="CHEBI:57262"/>
        <dbReference type="ChEBI" id="CHEBI:57603"/>
        <dbReference type="ChEBI" id="CHEBI:64612"/>
        <dbReference type="EC" id="2.7.8.29"/>
    </reaction>
</comment>
<dbReference type="InterPro" id="IPR004277">
    <property type="entry name" value="PSS"/>
</dbReference>
<keyword evidence="1" id="KW-0444">Lipid biosynthesis</keyword>
<dbReference type="OrthoDB" id="10265393at2759"/>
<keyword evidence="1" id="KW-0472">Membrane</keyword>
<proteinExistence type="inferred from homology"/>
<keyword evidence="1" id="KW-1208">Phospholipid metabolism</keyword>
<dbReference type="EMBL" id="CAAALY010046655">
    <property type="protein sequence ID" value="VEL20484.1"/>
    <property type="molecule type" value="Genomic_DNA"/>
</dbReference>
<comment type="pathway">
    <text evidence="1">Phospholipid metabolism; phosphatidylserine biosynthesis.</text>
</comment>
<comment type="function">
    <text evidence="1">Catalyzes a base-exchange reaction in which the polar head group of phosphatidylethanolamine (PE) is replaced by L-serine.</text>
</comment>
<keyword evidence="1" id="KW-0594">Phospholipid biosynthesis</keyword>
<dbReference type="GO" id="GO:0006659">
    <property type="term" value="P:phosphatidylserine biosynthetic process"/>
    <property type="evidence" value="ECO:0007669"/>
    <property type="project" value="UniProtKB-UniRule"/>
</dbReference>
<comment type="caution">
    <text evidence="2">The sequence shown here is derived from an EMBL/GenBank/DDBJ whole genome shotgun (WGS) entry which is preliminary data.</text>
</comment>
<keyword evidence="1" id="KW-0256">Endoplasmic reticulum</keyword>
<reference evidence="2" key="1">
    <citation type="submission" date="2018-11" db="EMBL/GenBank/DDBJ databases">
        <authorList>
            <consortium name="Pathogen Informatics"/>
        </authorList>
    </citation>
    <scope>NUCLEOTIDE SEQUENCE</scope>
</reference>
<keyword evidence="1" id="KW-1133">Transmembrane helix</keyword>
<evidence type="ECO:0000256" key="1">
    <source>
        <dbReference type="RuleBase" id="RU368094"/>
    </source>
</evidence>
<evidence type="ECO:0000313" key="3">
    <source>
        <dbReference type="Proteomes" id="UP000784294"/>
    </source>
</evidence>